<dbReference type="AlphaFoldDB" id="A0A8T9CB03"/>
<proteinExistence type="predicted"/>
<keyword evidence="2" id="KW-1185">Reference proteome</keyword>
<comment type="caution">
    <text evidence="1">The sequence shown here is derived from an EMBL/GenBank/DDBJ whole genome shotgun (WGS) entry which is preliminary data.</text>
</comment>
<accession>A0A8T9CB03</accession>
<dbReference type="InterPro" id="IPR036291">
    <property type="entry name" value="NAD(P)-bd_dom_sf"/>
</dbReference>
<gene>
    <name evidence="1" type="ORF">LSUE1_G002265</name>
</gene>
<organism evidence="1 2">
    <name type="scientific">Lachnellula suecica</name>
    <dbReference type="NCBI Taxonomy" id="602035"/>
    <lineage>
        <taxon>Eukaryota</taxon>
        <taxon>Fungi</taxon>
        <taxon>Dikarya</taxon>
        <taxon>Ascomycota</taxon>
        <taxon>Pezizomycotina</taxon>
        <taxon>Leotiomycetes</taxon>
        <taxon>Helotiales</taxon>
        <taxon>Lachnaceae</taxon>
        <taxon>Lachnellula</taxon>
    </lineage>
</organism>
<name>A0A8T9CB03_9HELO</name>
<dbReference type="Proteomes" id="UP000469558">
    <property type="component" value="Unassembled WGS sequence"/>
</dbReference>
<protein>
    <submittedName>
        <fullName evidence="1">Uncharacterized protein</fullName>
    </submittedName>
</protein>
<sequence length="235" mass="26137">MKLVVVGATGLVGTEVIRQAPPQPSCHLCCRVCSQTRPAAWPHKCCERLQTFVSCSRRLDNPLSRVSQRAIKGSDACIWTLAVTPSKSKDMDFTEVTKIFSDYTLTGLKNMAALANQPFRFIYTSGITIERDQTAELPILAEYRLMRCRVENSILEFAEQHAPDVQATVTEPGAIDGPNREASMNDIVKLLFDMYGYTRRVHVSEPAAAMIDQCLNGITKDPLPRDGLRRLGNGY</sequence>
<dbReference type="SUPFAM" id="SSF51735">
    <property type="entry name" value="NAD(P)-binding Rossmann-fold domains"/>
    <property type="match status" value="1"/>
</dbReference>
<evidence type="ECO:0000313" key="1">
    <source>
        <dbReference type="EMBL" id="TVY82925.1"/>
    </source>
</evidence>
<evidence type="ECO:0000313" key="2">
    <source>
        <dbReference type="Proteomes" id="UP000469558"/>
    </source>
</evidence>
<reference evidence="1 2" key="1">
    <citation type="submission" date="2018-05" db="EMBL/GenBank/DDBJ databases">
        <title>Genome sequencing and assembly of the regulated plant pathogen Lachnellula willkommii and related sister species for the development of diagnostic species identification markers.</title>
        <authorList>
            <person name="Giroux E."/>
            <person name="Bilodeau G."/>
        </authorList>
    </citation>
    <scope>NUCLEOTIDE SEQUENCE [LARGE SCALE GENOMIC DNA]</scope>
    <source>
        <strain evidence="1 2">CBS 268.59</strain>
    </source>
</reference>
<dbReference type="OrthoDB" id="3535423at2759"/>
<dbReference type="Gene3D" id="3.40.50.720">
    <property type="entry name" value="NAD(P)-binding Rossmann-like Domain"/>
    <property type="match status" value="1"/>
</dbReference>
<dbReference type="EMBL" id="QGMK01000257">
    <property type="protein sequence ID" value="TVY82925.1"/>
    <property type="molecule type" value="Genomic_DNA"/>
</dbReference>